<name>A0ABQ5XIL6_9GAMM</name>
<keyword evidence="4" id="KW-1185">Reference proteome</keyword>
<dbReference type="Gene3D" id="3.10.450.30">
    <property type="entry name" value="Microbial ribonucleases"/>
    <property type="match status" value="1"/>
</dbReference>
<keyword evidence="2" id="KW-0378">Hydrolase</keyword>
<dbReference type="InterPro" id="IPR000026">
    <property type="entry name" value="N1-like"/>
</dbReference>
<dbReference type="Proteomes" id="UP001156670">
    <property type="component" value="Unassembled WGS sequence"/>
</dbReference>
<dbReference type="RefSeq" id="WP_423372947.1">
    <property type="nucleotide sequence ID" value="NZ_BSOB01000005.1"/>
</dbReference>
<organism evidence="3 4">
    <name type="scientific">Dyella acidisoli</name>
    <dbReference type="NCBI Taxonomy" id="1867834"/>
    <lineage>
        <taxon>Bacteria</taxon>
        <taxon>Pseudomonadati</taxon>
        <taxon>Pseudomonadota</taxon>
        <taxon>Gammaproteobacteria</taxon>
        <taxon>Lysobacterales</taxon>
        <taxon>Rhodanobacteraceae</taxon>
        <taxon>Dyella</taxon>
    </lineage>
</organism>
<evidence type="ECO:0000256" key="2">
    <source>
        <dbReference type="ARBA" id="ARBA00022801"/>
    </source>
</evidence>
<dbReference type="SUPFAM" id="SSF53933">
    <property type="entry name" value="Microbial ribonucleases"/>
    <property type="match status" value="1"/>
</dbReference>
<proteinExistence type="predicted"/>
<keyword evidence="1" id="KW-0540">Nuclease</keyword>
<evidence type="ECO:0000256" key="1">
    <source>
        <dbReference type="ARBA" id="ARBA00022722"/>
    </source>
</evidence>
<gene>
    <name evidence="3" type="ORF">GCM10007901_04790</name>
</gene>
<evidence type="ECO:0000313" key="3">
    <source>
        <dbReference type="EMBL" id="GLQ91529.1"/>
    </source>
</evidence>
<comment type="caution">
    <text evidence="3">The sequence shown here is derived from an EMBL/GenBank/DDBJ whole genome shotgun (WGS) entry which is preliminary data.</text>
</comment>
<protein>
    <submittedName>
        <fullName evidence="3">Uncharacterized protein</fullName>
    </submittedName>
</protein>
<dbReference type="InterPro" id="IPR016191">
    <property type="entry name" value="Ribonuclease/ribotoxin"/>
</dbReference>
<dbReference type="Pfam" id="PF00545">
    <property type="entry name" value="Ribonuclease"/>
    <property type="match status" value="1"/>
</dbReference>
<evidence type="ECO:0000313" key="4">
    <source>
        <dbReference type="Proteomes" id="UP001156670"/>
    </source>
</evidence>
<accession>A0ABQ5XIL6</accession>
<dbReference type="EMBL" id="BSOB01000005">
    <property type="protein sequence ID" value="GLQ91529.1"/>
    <property type="molecule type" value="Genomic_DNA"/>
</dbReference>
<reference evidence="4" key="1">
    <citation type="journal article" date="2019" name="Int. J. Syst. Evol. Microbiol.">
        <title>The Global Catalogue of Microorganisms (GCM) 10K type strain sequencing project: providing services to taxonomists for standard genome sequencing and annotation.</title>
        <authorList>
            <consortium name="The Broad Institute Genomics Platform"/>
            <consortium name="The Broad Institute Genome Sequencing Center for Infectious Disease"/>
            <person name="Wu L."/>
            <person name="Ma J."/>
        </authorList>
    </citation>
    <scope>NUCLEOTIDE SEQUENCE [LARGE SCALE GENOMIC DNA]</scope>
    <source>
        <strain evidence="4">NBRC 111980</strain>
    </source>
</reference>
<sequence length="171" mass="19043">MVTPVTSSEKYDRAIEEHAMRRSGMLGRGGNMGNALYAIDYDRLPREARHTISLIISNGPFPYPVKDGSIFGNRFGDLPDGRYREYTVPTPGVNNRGARRIVARCGSAQLFFTACHYERVEVNGGSPAQKDQERIARTSAVDPEWQNGFYIITGMTLDLRNDISKAIKALS</sequence>